<accession>A0ABR2N9I3</accession>
<dbReference type="InterPro" id="IPR045851">
    <property type="entry name" value="AMP-bd_C_sf"/>
</dbReference>
<proteinExistence type="inferred from homology"/>
<dbReference type="Gene3D" id="3.30.300.30">
    <property type="match status" value="1"/>
</dbReference>
<keyword evidence="2" id="KW-0436">Ligase</keyword>
<dbReference type="PANTHER" id="PTHR43859">
    <property type="entry name" value="ACYL-ACTIVATING ENZYME"/>
    <property type="match status" value="1"/>
</dbReference>
<organism evidence="4 5">
    <name type="scientific">Hibiscus sabdariffa</name>
    <name type="common">roselle</name>
    <dbReference type="NCBI Taxonomy" id="183260"/>
    <lineage>
        <taxon>Eukaryota</taxon>
        <taxon>Viridiplantae</taxon>
        <taxon>Streptophyta</taxon>
        <taxon>Embryophyta</taxon>
        <taxon>Tracheophyta</taxon>
        <taxon>Spermatophyta</taxon>
        <taxon>Magnoliopsida</taxon>
        <taxon>eudicotyledons</taxon>
        <taxon>Gunneridae</taxon>
        <taxon>Pentapetalae</taxon>
        <taxon>rosids</taxon>
        <taxon>malvids</taxon>
        <taxon>Malvales</taxon>
        <taxon>Malvaceae</taxon>
        <taxon>Malvoideae</taxon>
        <taxon>Hibiscus</taxon>
    </lineage>
</organism>
<dbReference type="SUPFAM" id="SSF56801">
    <property type="entry name" value="Acetyl-CoA synthetase-like"/>
    <property type="match status" value="1"/>
</dbReference>
<evidence type="ECO:0000313" key="4">
    <source>
        <dbReference type="EMBL" id="KAK8972736.1"/>
    </source>
</evidence>
<keyword evidence="5" id="KW-1185">Reference proteome</keyword>
<protein>
    <submittedName>
        <fullName evidence="4">Uncharacterized protein</fullName>
    </submittedName>
</protein>
<feature type="compositionally biased region" description="Basic and acidic residues" evidence="3">
    <location>
        <begin position="37"/>
        <end position="47"/>
    </location>
</feature>
<evidence type="ECO:0000256" key="2">
    <source>
        <dbReference type="ARBA" id="ARBA00022598"/>
    </source>
</evidence>
<comment type="caution">
    <text evidence="4">The sequence shown here is derived from an EMBL/GenBank/DDBJ whole genome shotgun (WGS) entry which is preliminary data.</text>
</comment>
<gene>
    <name evidence="4" type="ORF">V6N11_012930</name>
</gene>
<comment type="similarity">
    <text evidence="1">Belongs to the ATP-dependent AMP-binding enzyme family.</text>
</comment>
<evidence type="ECO:0000256" key="3">
    <source>
        <dbReference type="SAM" id="MobiDB-lite"/>
    </source>
</evidence>
<name>A0ABR2N9I3_9ROSI</name>
<evidence type="ECO:0000256" key="1">
    <source>
        <dbReference type="ARBA" id="ARBA00006432"/>
    </source>
</evidence>
<sequence length="168" mass="18876">MAITNRENPVKILTAGAPPSALVLLRTESLEFVVNHSDGESEAESKTGGENSGYDGSGRDGSRVRSEFETRWVNAREIILRGACVMSGNEYCRANLTHYMVPKMVVFKVELPKTSTGKIQMFVRREIARGMSSCPSTRVSRLLTYRNEGKWERERVVRVGSGRLFPYR</sequence>
<dbReference type="EMBL" id="JBBPBN010000205">
    <property type="protein sequence ID" value="KAK8972736.1"/>
    <property type="molecule type" value="Genomic_DNA"/>
</dbReference>
<evidence type="ECO:0000313" key="5">
    <source>
        <dbReference type="Proteomes" id="UP001396334"/>
    </source>
</evidence>
<feature type="region of interest" description="Disordered" evidence="3">
    <location>
        <begin position="36"/>
        <end position="62"/>
    </location>
</feature>
<dbReference type="PANTHER" id="PTHR43859:SF57">
    <property type="entry name" value="ACYL-ACTIVATING ENZYME 8-RELATED"/>
    <property type="match status" value="1"/>
</dbReference>
<reference evidence="4 5" key="1">
    <citation type="journal article" date="2024" name="G3 (Bethesda)">
        <title>Genome assembly of Hibiscus sabdariffa L. provides insights into metabolisms of medicinal natural products.</title>
        <authorList>
            <person name="Kim T."/>
        </authorList>
    </citation>
    <scope>NUCLEOTIDE SEQUENCE [LARGE SCALE GENOMIC DNA]</scope>
    <source>
        <strain evidence="4">TK-2024</strain>
        <tissue evidence="4">Old leaves</tissue>
    </source>
</reference>
<dbReference type="Proteomes" id="UP001396334">
    <property type="component" value="Unassembled WGS sequence"/>
</dbReference>